<keyword evidence="2" id="KW-1185">Reference proteome</keyword>
<dbReference type="RefSeq" id="WP_074904137.1">
    <property type="nucleotide sequence ID" value="NZ_FOUB01000007.1"/>
</dbReference>
<dbReference type="AlphaFoldDB" id="A0A1I4LSM5"/>
<organism evidence="1 2">
    <name type="scientific">Nitrosomonas communis</name>
    <dbReference type="NCBI Taxonomy" id="44574"/>
    <lineage>
        <taxon>Bacteria</taxon>
        <taxon>Pseudomonadati</taxon>
        <taxon>Pseudomonadota</taxon>
        <taxon>Betaproteobacteria</taxon>
        <taxon>Nitrosomonadales</taxon>
        <taxon>Nitrosomonadaceae</taxon>
        <taxon>Nitrosomonas</taxon>
    </lineage>
</organism>
<dbReference type="OrthoDB" id="3078640at2"/>
<evidence type="ECO:0000313" key="1">
    <source>
        <dbReference type="EMBL" id="SFL93901.1"/>
    </source>
</evidence>
<dbReference type="EMBL" id="FOUB01000007">
    <property type="protein sequence ID" value="SFL93901.1"/>
    <property type="molecule type" value="Genomic_DNA"/>
</dbReference>
<evidence type="ECO:0000313" key="2">
    <source>
        <dbReference type="Proteomes" id="UP000183287"/>
    </source>
</evidence>
<evidence type="ECO:0008006" key="3">
    <source>
        <dbReference type="Google" id="ProtNLM"/>
    </source>
</evidence>
<dbReference type="Proteomes" id="UP000183287">
    <property type="component" value="Unassembled WGS sequence"/>
</dbReference>
<gene>
    <name evidence="1" type="ORF">SAMN05421863_100772</name>
</gene>
<reference evidence="2" key="1">
    <citation type="submission" date="2016-10" db="EMBL/GenBank/DDBJ databases">
        <authorList>
            <person name="Varghese N."/>
            <person name="Submissions S."/>
        </authorList>
    </citation>
    <scope>NUCLEOTIDE SEQUENCE [LARGE SCALE GENOMIC DNA]</scope>
    <source>
        <strain evidence="2">Nm44</strain>
    </source>
</reference>
<protein>
    <recommendedName>
        <fullName evidence="3">NurA domain-containing protein</fullName>
    </recommendedName>
</protein>
<name>A0A1I4LSM5_9PROT</name>
<proteinExistence type="predicted"/>
<accession>A0A1I4LSM5</accession>
<sequence length="380" mass="42589">MKTTNLAQALAIDSQLRLPGSAGRLLKQIRDIEQVAPLFRDAGLIKAIKRPSVVNLAVSGIASYSCIHRALGGFIYASAAVRTDLTIQDNKISTAGSDSVSELDDIDFEAQRKRLDLVEMRHCYALVERLLQQNGFANLILIDTPLFIDREMVPLKRNMRHWAEFEKTRDIIEQFWQNNRKALFPWNSEGPVLVSILAERFSAIVSIARQDLRTEGGRKHILANDGFAPDSAAMLEGLEERLSGIGDTRFINGILGNFTRTIAFRMTENRSRMEPASEVSQGVIGFHFRSARASQIKMAQLAGEESDWNSALLDTVASRLMILDMQSQKKAMPLPQLLSRQQLNILEKFSAYYQQGLNEALRSNDIESTWLSGLDEGFES</sequence>